<protein>
    <submittedName>
        <fullName evidence="1">Uncharacterized protein</fullName>
    </submittedName>
</protein>
<evidence type="ECO:0000313" key="1">
    <source>
        <dbReference type="EMBL" id="GFR99267.1"/>
    </source>
</evidence>
<name>A0AAV4HMA0_9GAST</name>
<dbReference type="AlphaFoldDB" id="A0AAV4HMA0"/>
<keyword evidence="2" id="KW-1185">Reference proteome</keyword>
<gene>
    <name evidence="1" type="ORF">ElyMa_004523700</name>
</gene>
<sequence length="270" mass="30905">MPIFTLSVDVDDKELIDAFYGNSEDAWGVRESLHKSMVEIMKEYLATFSGIPKENTFRCSAFESVPDNSNHKKVGLRFLYSFTHLAFSNTRVVAKFLRGFEYFVFKREKTFGCSIDSGVYPTNSCHQLRITYSASALYVPEGELLTDSFEDPLEMSRPLLPWWTDRSLSLMNPSHSLVHKKHPYFCDDAAVVMTQLGDIQDLVTKYSPTDAEFNLLRRRSGRRANRLCRKRKIDDVDGHEEEEEEDVALVTSDHRVTETLLGTSVGFSSR</sequence>
<comment type="caution">
    <text evidence="1">The sequence shown here is derived from an EMBL/GenBank/DDBJ whole genome shotgun (WGS) entry which is preliminary data.</text>
</comment>
<reference evidence="1 2" key="1">
    <citation type="journal article" date="2021" name="Elife">
        <title>Chloroplast acquisition without the gene transfer in kleptoplastic sea slugs, Plakobranchus ocellatus.</title>
        <authorList>
            <person name="Maeda T."/>
            <person name="Takahashi S."/>
            <person name="Yoshida T."/>
            <person name="Shimamura S."/>
            <person name="Takaki Y."/>
            <person name="Nagai Y."/>
            <person name="Toyoda A."/>
            <person name="Suzuki Y."/>
            <person name="Arimoto A."/>
            <person name="Ishii H."/>
            <person name="Satoh N."/>
            <person name="Nishiyama T."/>
            <person name="Hasebe M."/>
            <person name="Maruyama T."/>
            <person name="Minagawa J."/>
            <person name="Obokata J."/>
            <person name="Shigenobu S."/>
        </authorList>
    </citation>
    <scope>NUCLEOTIDE SEQUENCE [LARGE SCALE GENOMIC DNA]</scope>
</reference>
<proteinExistence type="predicted"/>
<dbReference type="Proteomes" id="UP000762676">
    <property type="component" value="Unassembled WGS sequence"/>
</dbReference>
<organism evidence="1 2">
    <name type="scientific">Elysia marginata</name>
    <dbReference type="NCBI Taxonomy" id="1093978"/>
    <lineage>
        <taxon>Eukaryota</taxon>
        <taxon>Metazoa</taxon>
        <taxon>Spiralia</taxon>
        <taxon>Lophotrochozoa</taxon>
        <taxon>Mollusca</taxon>
        <taxon>Gastropoda</taxon>
        <taxon>Heterobranchia</taxon>
        <taxon>Euthyneura</taxon>
        <taxon>Panpulmonata</taxon>
        <taxon>Sacoglossa</taxon>
        <taxon>Placobranchoidea</taxon>
        <taxon>Plakobranchidae</taxon>
        <taxon>Elysia</taxon>
    </lineage>
</organism>
<evidence type="ECO:0000313" key="2">
    <source>
        <dbReference type="Proteomes" id="UP000762676"/>
    </source>
</evidence>
<accession>A0AAV4HMA0</accession>
<dbReference type="EMBL" id="BMAT01009132">
    <property type="protein sequence ID" value="GFR99267.1"/>
    <property type="molecule type" value="Genomic_DNA"/>
</dbReference>